<organism evidence="2">
    <name type="scientific">marine metagenome</name>
    <dbReference type="NCBI Taxonomy" id="408172"/>
    <lineage>
        <taxon>unclassified sequences</taxon>
        <taxon>metagenomes</taxon>
        <taxon>ecological metagenomes</taxon>
    </lineage>
</organism>
<gene>
    <name evidence="2" type="ORF">METZ01_LOCUS274336</name>
</gene>
<dbReference type="SUPFAM" id="SSF51197">
    <property type="entry name" value="Clavaminate synthase-like"/>
    <property type="match status" value="1"/>
</dbReference>
<evidence type="ECO:0000259" key="1">
    <source>
        <dbReference type="PROSITE" id="PS51471"/>
    </source>
</evidence>
<dbReference type="InterPro" id="IPR044861">
    <property type="entry name" value="IPNS-like_FE2OG_OXY"/>
</dbReference>
<dbReference type="InterPro" id="IPR027443">
    <property type="entry name" value="IPNS-like_sf"/>
</dbReference>
<dbReference type="AlphaFoldDB" id="A0A382KDP0"/>
<dbReference type="Gene3D" id="2.60.120.330">
    <property type="entry name" value="B-lactam Antibiotic, Isopenicillin N Synthase, Chain"/>
    <property type="match status" value="1"/>
</dbReference>
<dbReference type="InterPro" id="IPR050231">
    <property type="entry name" value="Iron_ascorbate_oxido_reductase"/>
</dbReference>
<dbReference type="EMBL" id="UINC01079459">
    <property type="protein sequence ID" value="SVC21482.1"/>
    <property type="molecule type" value="Genomic_DNA"/>
</dbReference>
<protein>
    <recommendedName>
        <fullName evidence="1">Fe2OG dioxygenase domain-containing protein</fullName>
    </recommendedName>
</protein>
<dbReference type="Pfam" id="PF03171">
    <property type="entry name" value="2OG-FeII_Oxy"/>
    <property type="match status" value="1"/>
</dbReference>
<dbReference type="PROSITE" id="PS51471">
    <property type="entry name" value="FE2OG_OXY"/>
    <property type="match status" value="1"/>
</dbReference>
<name>A0A382KDP0_9ZZZZ</name>
<sequence length="278" mass="31817">MQVAKIQYNDSNAPAKFTKSLKETGFGVISDHPIHFELVDGVYKEWETFFSSDSKHDYLFDPLKQDGYFPTGTENAKGYQVKDHKEFYHFYPWGRLPNTLTGATLELYNNLVTMTSIFLEWIEKNTPEKVRSQFREPLKNMINGSKTNLLRIIHYPPFTGNEDDRSLRAAAHEDINLITLLVAGTRPGLEARDKDGKWHKITTDPGTIIVNIGDMLKEASGGYYPSTTHRVVNPKKQSNNSRYSIPLFLHPRNEVVLSEKYTAGEYLAERLQEIGLKN</sequence>
<feature type="domain" description="Fe2OG dioxygenase" evidence="1">
    <location>
        <begin position="146"/>
        <end position="251"/>
    </location>
</feature>
<proteinExistence type="predicted"/>
<dbReference type="InterPro" id="IPR005123">
    <property type="entry name" value="Oxoglu/Fe-dep_dioxygenase_dom"/>
</dbReference>
<accession>A0A382KDP0</accession>
<dbReference type="InterPro" id="IPR026992">
    <property type="entry name" value="DIOX_N"/>
</dbReference>
<reference evidence="2" key="1">
    <citation type="submission" date="2018-05" db="EMBL/GenBank/DDBJ databases">
        <authorList>
            <person name="Lanie J.A."/>
            <person name="Ng W.-L."/>
            <person name="Kazmierczak K.M."/>
            <person name="Andrzejewski T.M."/>
            <person name="Davidsen T.M."/>
            <person name="Wayne K.J."/>
            <person name="Tettelin H."/>
            <person name="Glass J.I."/>
            <person name="Rusch D."/>
            <person name="Podicherti R."/>
            <person name="Tsui H.-C.T."/>
            <person name="Winkler M.E."/>
        </authorList>
    </citation>
    <scope>NUCLEOTIDE SEQUENCE</scope>
</reference>
<dbReference type="PANTHER" id="PTHR47990">
    <property type="entry name" value="2-OXOGLUTARATE (2OG) AND FE(II)-DEPENDENT OXYGENASE SUPERFAMILY PROTEIN-RELATED"/>
    <property type="match status" value="1"/>
</dbReference>
<evidence type="ECO:0000313" key="2">
    <source>
        <dbReference type="EMBL" id="SVC21482.1"/>
    </source>
</evidence>
<dbReference type="Pfam" id="PF14226">
    <property type="entry name" value="DIOX_N"/>
    <property type="match status" value="1"/>
</dbReference>